<evidence type="ECO:0000256" key="7">
    <source>
        <dbReference type="ARBA" id="ARBA00022989"/>
    </source>
</evidence>
<evidence type="ECO:0000256" key="8">
    <source>
        <dbReference type="ARBA" id="ARBA00023053"/>
    </source>
</evidence>
<proteinExistence type="inferred from homology"/>
<keyword evidence="4 15" id="KW-0812">Transmembrane</keyword>
<dbReference type="Pfam" id="PF00209">
    <property type="entry name" value="SNF"/>
    <property type="match status" value="1"/>
</dbReference>
<feature type="compositionally biased region" description="Polar residues" evidence="16">
    <location>
        <begin position="1"/>
        <end position="11"/>
    </location>
</feature>
<evidence type="ECO:0000256" key="1">
    <source>
        <dbReference type="ARBA" id="ARBA00004141"/>
    </source>
</evidence>
<evidence type="ECO:0000256" key="17">
    <source>
        <dbReference type="SAM" id="Phobius"/>
    </source>
</evidence>
<evidence type="ECO:0000256" key="12">
    <source>
        <dbReference type="ARBA" id="ARBA00023201"/>
    </source>
</evidence>
<evidence type="ECO:0000256" key="2">
    <source>
        <dbReference type="ARBA" id="ARBA00006459"/>
    </source>
</evidence>
<feature type="transmembrane region" description="Helical" evidence="17">
    <location>
        <begin position="72"/>
        <end position="92"/>
    </location>
</feature>
<accession>A0A6A0HDF0</accession>
<comment type="function">
    <text evidence="13">Unusual broad substrate spectrum amino acid:sodium cotransporter that promotes absorption of the D isomers of essential amino acids. Neutral amino acids are the preferred substrates, especially methionine and phenylalanine.</text>
</comment>
<evidence type="ECO:0000256" key="13">
    <source>
        <dbReference type="ARBA" id="ARBA00037785"/>
    </source>
</evidence>
<comment type="similarity">
    <text evidence="2 15">Belongs to the sodium:neurotransmitter symporter (SNF) (TC 2.A.22) family.</text>
</comment>
<feature type="binding site" evidence="14">
    <location>
        <position position="60"/>
    </location>
    <ligand>
        <name>Na(+)</name>
        <dbReference type="ChEBI" id="CHEBI:29101"/>
        <label>1</label>
    </ligand>
</feature>
<keyword evidence="12" id="KW-0739">Sodium transport</keyword>
<feature type="binding site" evidence="14">
    <location>
        <position position="56"/>
    </location>
    <ligand>
        <name>Na(+)</name>
        <dbReference type="ChEBI" id="CHEBI:29101"/>
        <label>1</label>
    </ligand>
</feature>
<keyword evidence="11" id="KW-0325">Glycoprotein</keyword>
<reference evidence="18" key="1">
    <citation type="submission" date="2014-08" db="EMBL/GenBank/DDBJ databases">
        <authorList>
            <person name="Murali S."/>
            <person name="Richards S."/>
            <person name="Bandaranaike D."/>
            <person name="Bellair M."/>
            <person name="Blankenburg K."/>
            <person name="Chao H."/>
            <person name="Dinh H."/>
            <person name="Doddapaneni H."/>
            <person name="Dugan-Rocha S."/>
            <person name="Elkadiri S."/>
            <person name="Gnanaolivu R."/>
            <person name="Hughes D."/>
            <person name="Lee S."/>
            <person name="Li M."/>
            <person name="Ming W."/>
            <person name="Munidasa M."/>
            <person name="Muniz J."/>
            <person name="Nguyen L."/>
            <person name="Osuji N."/>
            <person name="Pu L.-L."/>
            <person name="Puazo M."/>
            <person name="Skinner E."/>
            <person name="Qu C."/>
            <person name="Quiroz J."/>
            <person name="Raj R."/>
            <person name="Weissenberger G."/>
            <person name="Xin Y."/>
            <person name="Zou X."/>
            <person name="Han Y."/>
            <person name="Worley K."/>
            <person name="Muzny D."/>
            <person name="Gibbs R."/>
        </authorList>
    </citation>
    <scope>NUCLEOTIDE SEQUENCE</scope>
    <source>
        <strain evidence="18">HAZT.00-mixed</strain>
        <tissue evidence="18">Whole organism</tissue>
    </source>
</reference>
<dbReference type="AlphaFoldDB" id="A0A6A0HDF0"/>
<protein>
    <recommendedName>
        <fullName evidence="15">Transporter</fullName>
    </recommendedName>
</protein>
<evidence type="ECO:0000256" key="4">
    <source>
        <dbReference type="ARBA" id="ARBA00022692"/>
    </source>
</evidence>
<dbReference type="SUPFAM" id="SSF161070">
    <property type="entry name" value="SNF-like"/>
    <property type="match status" value="1"/>
</dbReference>
<evidence type="ECO:0000256" key="16">
    <source>
        <dbReference type="SAM" id="MobiDB-lite"/>
    </source>
</evidence>
<reference evidence="18" key="2">
    <citation type="journal article" date="2018" name="Environ. Sci. Technol.">
        <title>The Toxicogenome of Hyalella azteca: A Model for Sediment Ecotoxicology and Evolutionary Toxicology.</title>
        <authorList>
            <person name="Poynton H.C."/>
            <person name="Hasenbein S."/>
            <person name="Benoit J.B."/>
            <person name="Sepulveda M.S."/>
            <person name="Poelchau M.F."/>
            <person name="Hughes D.S.T."/>
            <person name="Murali S.C."/>
            <person name="Chen S."/>
            <person name="Glastad K.M."/>
            <person name="Goodisman M.A.D."/>
            <person name="Werren J.H."/>
            <person name="Vineis J.H."/>
            <person name="Bowen J.L."/>
            <person name="Friedrich M."/>
            <person name="Jones J."/>
            <person name="Robertson H.M."/>
            <person name="Feyereisen R."/>
            <person name="Mechler-Hickson A."/>
            <person name="Mathers N."/>
            <person name="Lee C.E."/>
            <person name="Colbourne J.K."/>
            <person name="Biales A."/>
            <person name="Johnston J.S."/>
            <person name="Wellborn G.A."/>
            <person name="Rosendale A.J."/>
            <person name="Cridge A.G."/>
            <person name="Munoz-Torres M.C."/>
            <person name="Bain P.A."/>
            <person name="Manny A.R."/>
            <person name="Major K.M."/>
            <person name="Lambert F.N."/>
            <person name="Vulpe C.D."/>
            <person name="Tuck P."/>
            <person name="Blalock B.J."/>
            <person name="Lin Y.Y."/>
            <person name="Smith M.E."/>
            <person name="Ochoa-Acuna H."/>
            <person name="Chen M.M."/>
            <person name="Childers C.P."/>
            <person name="Qu J."/>
            <person name="Dugan S."/>
            <person name="Lee S.L."/>
            <person name="Chao H."/>
            <person name="Dinh H."/>
            <person name="Han Y."/>
            <person name="Doddapaneni H."/>
            <person name="Worley K.C."/>
            <person name="Muzny D.M."/>
            <person name="Gibbs R.A."/>
            <person name="Richards S."/>
        </authorList>
    </citation>
    <scope>NUCLEOTIDE SEQUENCE</scope>
    <source>
        <strain evidence="18">HAZT.00-mixed</strain>
        <tissue evidence="18">Whole organism</tissue>
    </source>
</reference>
<keyword evidence="6" id="KW-0029">Amino-acid transport</keyword>
<dbReference type="GO" id="GO:0005283">
    <property type="term" value="F:amino acid:sodium symporter activity"/>
    <property type="evidence" value="ECO:0007669"/>
    <property type="project" value="TreeGrafter"/>
</dbReference>
<feature type="compositionally biased region" description="Polar residues" evidence="16">
    <location>
        <begin position="20"/>
        <end position="31"/>
    </location>
</feature>
<evidence type="ECO:0000256" key="3">
    <source>
        <dbReference type="ARBA" id="ARBA00022448"/>
    </source>
</evidence>
<keyword evidence="14" id="KW-0479">Metal-binding</keyword>
<evidence type="ECO:0000313" key="18">
    <source>
        <dbReference type="EMBL" id="KAA0203035.1"/>
    </source>
</evidence>
<evidence type="ECO:0000256" key="5">
    <source>
        <dbReference type="ARBA" id="ARBA00022847"/>
    </source>
</evidence>
<dbReference type="PROSITE" id="PS00610">
    <property type="entry name" value="NA_NEUROTRAN_SYMP_1"/>
    <property type="match status" value="1"/>
</dbReference>
<dbReference type="InterPro" id="IPR037272">
    <property type="entry name" value="SNS_sf"/>
</dbReference>
<evidence type="ECO:0000256" key="6">
    <source>
        <dbReference type="ARBA" id="ARBA00022970"/>
    </source>
</evidence>
<sequence>MSTTGQRGQASSKKHHTDNTSRSSRSLQHDSISYQDNRGHWGSRMEFLLACLGYSVGLGNLWRFPYLAYENGGAAFLLPYLLMLVIVGRPLYLTEVALGQYSQLGPLHTYRKIAPLMADDMIWGEYWR</sequence>
<dbReference type="Proteomes" id="UP000711488">
    <property type="component" value="Unassembled WGS sequence"/>
</dbReference>
<dbReference type="PANTHER" id="PTHR11616">
    <property type="entry name" value="SODIUM/CHLORIDE DEPENDENT TRANSPORTER"/>
    <property type="match status" value="1"/>
</dbReference>
<keyword evidence="8 14" id="KW-0915">Sodium</keyword>
<evidence type="ECO:0000256" key="9">
    <source>
        <dbReference type="ARBA" id="ARBA00023065"/>
    </source>
</evidence>
<keyword evidence="7 17" id="KW-1133">Transmembrane helix</keyword>
<organism evidence="18">
    <name type="scientific">Hyalella azteca</name>
    <name type="common">Amphipod</name>
    <dbReference type="NCBI Taxonomy" id="294128"/>
    <lineage>
        <taxon>Eukaryota</taxon>
        <taxon>Metazoa</taxon>
        <taxon>Ecdysozoa</taxon>
        <taxon>Arthropoda</taxon>
        <taxon>Crustacea</taxon>
        <taxon>Multicrustacea</taxon>
        <taxon>Malacostraca</taxon>
        <taxon>Eumalacostraca</taxon>
        <taxon>Peracarida</taxon>
        <taxon>Amphipoda</taxon>
        <taxon>Senticaudata</taxon>
        <taxon>Talitrida</taxon>
        <taxon>Talitroidea</taxon>
        <taxon>Hyalellidae</taxon>
        <taxon>Hyalella</taxon>
    </lineage>
</organism>
<dbReference type="EMBL" id="JQDR03002509">
    <property type="protein sequence ID" value="KAA0203035.1"/>
    <property type="molecule type" value="Genomic_DNA"/>
</dbReference>
<name>A0A6A0HDF0_HYAAZ</name>
<gene>
    <name evidence="18" type="ORF">HAZT_HAZT000327</name>
</gene>
<dbReference type="OrthoDB" id="6581954at2759"/>
<comment type="caution">
    <text evidence="18">The sequence shown here is derived from an EMBL/GenBank/DDBJ whole genome shotgun (WGS) entry which is preliminary data.</text>
</comment>
<keyword evidence="10 17" id="KW-0472">Membrane</keyword>
<feature type="binding site" evidence="14">
    <location>
        <position position="53"/>
    </location>
    <ligand>
        <name>Na(+)</name>
        <dbReference type="ChEBI" id="CHEBI:29101"/>
        <label>1</label>
    </ligand>
</feature>
<dbReference type="GO" id="GO:0046872">
    <property type="term" value="F:metal ion binding"/>
    <property type="evidence" value="ECO:0007669"/>
    <property type="project" value="UniProtKB-KW"/>
</dbReference>
<dbReference type="InterPro" id="IPR000175">
    <property type="entry name" value="Na/ntran_symport"/>
</dbReference>
<evidence type="ECO:0000256" key="14">
    <source>
        <dbReference type="PIRSR" id="PIRSR600175-1"/>
    </source>
</evidence>
<feature type="transmembrane region" description="Helical" evidence="17">
    <location>
        <begin position="47"/>
        <end position="66"/>
    </location>
</feature>
<dbReference type="GO" id="GO:0089718">
    <property type="term" value="P:amino acid import across plasma membrane"/>
    <property type="evidence" value="ECO:0007669"/>
    <property type="project" value="TreeGrafter"/>
</dbReference>
<dbReference type="PRINTS" id="PR00176">
    <property type="entry name" value="NANEUSMPORT"/>
</dbReference>
<keyword evidence="9" id="KW-0406">Ion transport</keyword>
<comment type="subcellular location">
    <subcellularLocation>
        <location evidence="1">Membrane</location>
        <topology evidence="1">Multi-pass membrane protein</topology>
    </subcellularLocation>
</comment>
<dbReference type="PROSITE" id="PS50267">
    <property type="entry name" value="NA_NEUROTRAN_SYMP_3"/>
    <property type="match status" value="1"/>
</dbReference>
<keyword evidence="3 15" id="KW-0813">Transport</keyword>
<dbReference type="GO" id="GO:0005886">
    <property type="term" value="C:plasma membrane"/>
    <property type="evidence" value="ECO:0007669"/>
    <property type="project" value="TreeGrafter"/>
</dbReference>
<evidence type="ECO:0000256" key="11">
    <source>
        <dbReference type="ARBA" id="ARBA00023180"/>
    </source>
</evidence>
<dbReference type="PANTHER" id="PTHR11616:SF321">
    <property type="entry name" value="SODIUM-DEPENDENT NUTRIENT AMINO ACID TRANSPORTER 1-RELATED"/>
    <property type="match status" value="1"/>
</dbReference>
<evidence type="ECO:0000256" key="15">
    <source>
        <dbReference type="RuleBase" id="RU003732"/>
    </source>
</evidence>
<feature type="region of interest" description="Disordered" evidence="16">
    <location>
        <begin position="1"/>
        <end position="31"/>
    </location>
</feature>
<evidence type="ECO:0000256" key="10">
    <source>
        <dbReference type="ARBA" id="ARBA00023136"/>
    </source>
</evidence>
<keyword evidence="5 15" id="KW-0769">Symport</keyword>
<reference evidence="18" key="3">
    <citation type="submission" date="2019-06" db="EMBL/GenBank/DDBJ databases">
        <authorList>
            <person name="Poynton C."/>
            <person name="Hasenbein S."/>
            <person name="Benoit J.B."/>
            <person name="Sepulveda M.S."/>
            <person name="Poelchau M.F."/>
            <person name="Murali S.C."/>
            <person name="Chen S."/>
            <person name="Glastad K.M."/>
            <person name="Werren J.H."/>
            <person name="Vineis J.H."/>
            <person name="Bowen J.L."/>
            <person name="Friedrich M."/>
            <person name="Jones J."/>
            <person name="Robertson H.M."/>
            <person name="Feyereisen R."/>
            <person name="Mechler-Hickson A."/>
            <person name="Mathers N."/>
            <person name="Lee C.E."/>
            <person name="Colbourne J.K."/>
            <person name="Biales A."/>
            <person name="Johnston J.S."/>
            <person name="Wellborn G.A."/>
            <person name="Rosendale A.J."/>
            <person name="Cridge A.G."/>
            <person name="Munoz-Torres M.C."/>
            <person name="Bain P.A."/>
            <person name="Manny A.R."/>
            <person name="Major K.M."/>
            <person name="Lambert F.N."/>
            <person name="Vulpe C.D."/>
            <person name="Tuck P."/>
            <person name="Blalock B.J."/>
            <person name="Lin Y.-Y."/>
            <person name="Smith M.E."/>
            <person name="Ochoa-Acuna H."/>
            <person name="Chen M.-J.M."/>
            <person name="Childers C.P."/>
            <person name="Qu J."/>
            <person name="Dugan S."/>
            <person name="Lee S.L."/>
            <person name="Chao H."/>
            <person name="Dinh H."/>
            <person name="Han Y."/>
            <person name="Doddapaneni H."/>
            <person name="Worley K.C."/>
            <person name="Muzny D.M."/>
            <person name="Gibbs R.A."/>
            <person name="Richards S."/>
        </authorList>
    </citation>
    <scope>NUCLEOTIDE SEQUENCE</scope>
    <source>
        <strain evidence="18">HAZT.00-mixed</strain>
        <tissue evidence="18">Whole organism</tissue>
    </source>
</reference>